<dbReference type="PANTHER" id="PTHR46623">
    <property type="entry name" value="CARBOXYMETHYLENEBUTENOLIDASE-RELATED"/>
    <property type="match status" value="1"/>
</dbReference>
<dbReference type="KEGG" id="mbai:MB901379_02814"/>
<dbReference type="RefSeq" id="WP_158017161.1">
    <property type="nucleotide sequence ID" value="NZ_CBCSKE010000049.1"/>
</dbReference>
<dbReference type="Gene3D" id="3.40.50.1820">
    <property type="entry name" value="alpha/beta hydrolase"/>
    <property type="match status" value="1"/>
</dbReference>
<keyword evidence="3" id="KW-1185">Reference proteome</keyword>
<feature type="domain" description="Dienelactone hydrolase" evidence="1">
    <location>
        <begin position="13"/>
        <end position="228"/>
    </location>
</feature>
<dbReference type="InterPro" id="IPR051049">
    <property type="entry name" value="Dienelactone_hydrolase-like"/>
</dbReference>
<protein>
    <submittedName>
        <fullName evidence="2">Carboxymethylenebutenolidase</fullName>
        <ecNumber evidence="2">3.1.1.45</ecNumber>
    </submittedName>
</protein>
<dbReference type="Proteomes" id="UP000269998">
    <property type="component" value="Chromosome"/>
</dbReference>
<name>A0A447GFL7_9MYCO</name>
<organism evidence="2 3">
    <name type="scientific">Mycobacterium basiliense</name>
    <dbReference type="NCBI Taxonomy" id="2094119"/>
    <lineage>
        <taxon>Bacteria</taxon>
        <taxon>Bacillati</taxon>
        <taxon>Actinomycetota</taxon>
        <taxon>Actinomycetes</taxon>
        <taxon>Mycobacteriales</taxon>
        <taxon>Mycobacteriaceae</taxon>
        <taxon>Mycobacterium</taxon>
    </lineage>
</organism>
<sequence length="236" mass="24896">MTTIDIDTPAGPIDALLNVPTGDGPWPGVVVVHDAVGYAPDNESTSQRIAQAGYIALTPNMYARGGRARCITRVFRELLTKRGRALDDILAARDHLLAMPECSGQVGIAGFCMGGQFALIMSPKGFGAAAPFYGTPLPRDLSETLDGACPIVASFGGRDPLGIGAPDRLRKVTQAQQITADIKVYPGVGHSFANKLPGQPLLRVTGLGYDEAATEEAWRRVFAFFGEHMAANAAGT</sequence>
<dbReference type="AlphaFoldDB" id="A0A447GFL7"/>
<dbReference type="InterPro" id="IPR002925">
    <property type="entry name" value="Dienelactn_hydro"/>
</dbReference>
<keyword evidence="2" id="KW-0378">Hydrolase</keyword>
<dbReference type="OrthoDB" id="3208682at2"/>
<reference evidence="3" key="1">
    <citation type="submission" date="2018-02" db="EMBL/GenBank/DDBJ databases">
        <authorList>
            <person name="Seth-Smith MB H."/>
            <person name="Seth-Smith H."/>
        </authorList>
    </citation>
    <scope>NUCLEOTIDE SEQUENCE [LARGE SCALE GENOMIC DNA]</scope>
</reference>
<evidence type="ECO:0000313" key="2">
    <source>
        <dbReference type="EMBL" id="VDM89245.1"/>
    </source>
</evidence>
<evidence type="ECO:0000259" key="1">
    <source>
        <dbReference type="Pfam" id="PF01738"/>
    </source>
</evidence>
<proteinExistence type="predicted"/>
<gene>
    <name evidence="2" type="primary">clcD_2</name>
    <name evidence="2" type="ORF">MB901379_02814</name>
</gene>
<accession>A0A447GFL7</accession>
<dbReference type="GO" id="GO:0008806">
    <property type="term" value="F:carboxymethylenebutenolidase activity"/>
    <property type="evidence" value="ECO:0007669"/>
    <property type="project" value="UniProtKB-EC"/>
</dbReference>
<dbReference type="Pfam" id="PF01738">
    <property type="entry name" value="DLH"/>
    <property type="match status" value="1"/>
</dbReference>
<dbReference type="PANTHER" id="PTHR46623:SF6">
    <property type="entry name" value="ALPHA_BETA-HYDROLASES SUPERFAMILY PROTEIN"/>
    <property type="match status" value="1"/>
</dbReference>
<dbReference type="EMBL" id="LR130759">
    <property type="protein sequence ID" value="VDM89245.1"/>
    <property type="molecule type" value="Genomic_DNA"/>
</dbReference>
<dbReference type="SUPFAM" id="SSF53474">
    <property type="entry name" value="alpha/beta-Hydrolases"/>
    <property type="match status" value="1"/>
</dbReference>
<dbReference type="EC" id="3.1.1.45" evidence="2"/>
<dbReference type="InterPro" id="IPR029058">
    <property type="entry name" value="AB_hydrolase_fold"/>
</dbReference>
<evidence type="ECO:0000313" key="3">
    <source>
        <dbReference type="Proteomes" id="UP000269998"/>
    </source>
</evidence>